<evidence type="ECO:0000313" key="3">
    <source>
        <dbReference type="Proteomes" id="UP001241758"/>
    </source>
</evidence>
<protein>
    <submittedName>
        <fullName evidence="2">Uncharacterized protein</fullName>
    </submittedName>
</protein>
<sequence length="112" mass="12293">MTEEERPASPLRTAVHPASPAGRELMRTEVQRAEVTDVEGWFHCFGGLVDARQATAVLVGSVHQDDDEPNARQYVVRLHLPGGDTVTLRLGPYDDATFAHAVAETVVRRLFG</sequence>
<organism evidence="2 3">
    <name type="scientific">Actinoplanes sandaracinus</name>
    <dbReference type="NCBI Taxonomy" id="3045177"/>
    <lineage>
        <taxon>Bacteria</taxon>
        <taxon>Bacillati</taxon>
        <taxon>Actinomycetota</taxon>
        <taxon>Actinomycetes</taxon>
        <taxon>Micromonosporales</taxon>
        <taxon>Micromonosporaceae</taxon>
        <taxon>Actinoplanes</taxon>
    </lineage>
</organism>
<name>A0ABT6WI93_9ACTN</name>
<feature type="region of interest" description="Disordered" evidence="1">
    <location>
        <begin position="1"/>
        <end position="21"/>
    </location>
</feature>
<proteinExistence type="predicted"/>
<dbReference type="Proteomes" id="UP001241758">
    <property type="component" value="Unassembled WGS sequence"/>
</dbReference>
<comment type="caution">
    <text evidence="2">The sequence shown here is derived from an EMBL/GenBank/DDBJ whole genome shotgun (WGS) entry which is preliminary data.</text>
</comment>
<gene>
    <name evidence="2" type="ORF">QLQ12_12710</name>
</gene>
<accession>A0ABT6WI93</accession>
<dbReference type="EMBL" id="JASCTH010000007">
    <property type="protein sequence ID" value="MDI6099456.1"/>
    <property type="molecule type" value="Genomic_DNA"/>
</dbReference>
<reference evidence="2 3" key="1">
    <citation type="submission" date="2023-05" db="EMBL/GenBank/DDBJ databases">
        <title>Actinoplanes sp. NEAU-A12 genome sequencing.</title>
        <authorList>
            <person name="Wang Z.-S."/>
        </authorList>
    </citation>
    <scope>NUCLEOTIDE SEQUENCE [LARGE SCALE GENOMIC DNA]</scope>
    <source>
        <strain evidence="2 3">NEAU-A12</strain>
    </source>
</reference>
<evidence type="ECO:0000313" key="2">
    <source>
        <dbReference type="EMBL" id="MDI6099456.1"/>
    </source>
</evidence>
<evidence type="ECO:0000256" key="1">
    <source>
        <dbReference type="SAM" id="MobiDB-lite"/>
    </source>
</evidence>
<dbReference type="RefSeq" id="WP_282759645.1">
    <property type="nucleotide sequence ID" value="NZ_JASCTH010000007.1"/>
</dbReference>
<keyword evidence="3" id="KW-1185">Reference proteome</keyword>